<dbReference type="GeneID" id="36403981"/>
<evidence type="ECO:0000313" key="2">
    <source>
        <dbReference type="EMBL" id="CEG38879.1"/>
    </source>
</evidence>
<dbReference type="RefSeq" id="XP_024575248.1">
    <property type="nucleotide sequence ID" value="XM_024724364.1"/>
</dbReference>
<accession>A0A0P1AD66</accession>
<feature type="compositionally biased region" description="Low complexity" evidence="1">
    <location>
        <begin position="235"/>
        <end position="255"/>
    </location>
</feature>
<proteinExistence type="predicted"/>
<dbReference type="EMBL" id="CCYD01000322">
    <property type="protein sequence ID" value="CEG38879.1"/>
    <property type="molecule type" value="Genomic_DNA"/>
</dbReference>
<sequence>MPSTNPFGLPLKINVPSTMPKFNLRTPLGNSFPTPRSHEFSLLMGLPSPQIDHSQLPSVLAMTNAGVHPPTSGQRTPSLDTFLTSGPPSLSRGTGNFLTLGLFPTPRLTDRTPGGTDDSMMNDYMKLMGPDTPMTFHANTHFGGGATPLLENLGNVFEHATTGNLPRNHMTTMHSHGPQRMKMDFLSPRGFAAHNFQTQGFPTSTSVGDMNTGSSDYAAQFFVDHKNDKNRSHMKTSSVSAATTPTPKPTGVTAA</sequence>
<protein>
    <submittedName>
        <fullName evidence="2">Uncharacterized protein</fullName>
    </submittedName>
</protein>
<dbReference type="OrthoDB" id="69459at2759"/>
<dbReference type="OMA" id="HANTHFG"/>
<dbReference type="AlphaFoldDB" id="A0A0P1AD66"/>
<keyword evidence="3" id="KW-1185">Reference proteome</keyword>
<evidence type="ECO:0000313" key="3">
    <source>
        <dbReference type="Proteomes" id="UP000054928"/>
    </source>
</evidence>
<feature type="region of interest" description="Disordered" evidence="1">
    <location>
        <begin position="228"/>
        <end position="255"/>
    </location>
</feature>
<reference evidence="3" key="1">
    <citation type="submission" date="2014-09" db="EMBL/GenBank/DDBJ databases">
        <authorList>
            <person name="Sharma Rahul"/>
            <person name="Thines Marco"/>
        </authorList>
    </citation>
    <scope>NUCLEOTIDE SEQUENCE [LARGE SCALE GENOMIC DNA]</scope>
</reference>
<dbReference type="Proteomes" id="UP000054928">
    <property type="component" value="Unassembled WGS sequence"/>
</dbReference>
<evidence type="ECO:0000256" key="1">
    <source>
        <dbReference type="SAM" id="MobiDB-lite"/>
    </source>
</evidence>
<organism evidence="2 3">
    <name type="scientific">Plasmopara halstedii</name>
    <name type="common">Downy mildew of sunflower</name>
    <dbReference type="NCBI Taxonomy" id="4781"/>
    <lineage>
        <taxon>Eukaryota</taxon>
        <taxon>Sar</taxon>
        <taxon>Stramenopiles</taxon>
        <taxon>Oomycota</taxon>
        <taxon>Peronosporomycetes</taxon>
        <taxon>Peronosporales</taxon>
        <taxon>Peronosporaceae</taxon>
        <taxon>Plasmopara</taxon>
    </lineage>
</organism>
<name>A0A0P1AD66_PLAHL</name>